<dbReference type="EMBL" id="VIUW01000002">
    <property type="protein sequence ID" value="TWD15583.1"/>
    <property type="molecule type" value="Genomic_DNA"/>
</dbReference>
<dbReference type="Proteomes" id="UP000315628">
    <property type="component" value="Unassembled WGS sequence"/>
</dbReference>
<proteinExistence type="predicted"/>
<keyword evidence="3" id="KW-1185">Reference proteome</keyword>
<evidence type="ECO:0000256" key="1">
    <source>
        <dbReference type="SAM" id="Phobius"/>
    </source>
</evidence>
<protein>
    <submittedName>
        <fullName evidence="2">Uncharacterized protein DUF4307</fullName>
    </submittedName>
</protein>
<evidence type="ECO:0000313" key="3">
    <source>
        <dbReference type="Proteomes" id="UP000315628"/>
    </source>
</evidence>
<name>A0A560WD25_9MICO</name>
<evidence type="ECO:0000313" key="2">
    <source>
        <dbReference type="EMBL" id="TWD15583.1"/>
    </source>
</evidence>
<reference evidence="2 3" key="1">
    <citation type="submission" date="2019-06" db="EMBL/GenBank/DDBJ databases">
        <title>Sequencing the genomes of 1000 actinobacteria strains.</title>
        <authorList>
            <person name="Klenk H.-P."/>
        </authorList>
    </citation>
    <scope>NUCLEOTIDE SEQUENCE [LARGE SCALE GENOMIC DNA]</scope>
    <source>
        <strain evidence="2 3">DSM 18935</strain>
    </source>
</reference>
<accession>A0A560WD25</accession>
<keyword evidence="1" id="KW-0472">Membrane</keyword>
<sequence length="127" mass="13921">MSTAVEGQDGTTPRDTRSRWWVVGGVLVLAAVAMTVWFGISMTRGAVSSTDIGFELEERQVTMVFDVDRPVGSVITCHVKALDGQYATVGSRDVEIPASEQRSDRQRVTVRTTTQAVTATVERCREQ</sequence>
<comment type="caution">
    <text evidence="2">The sequence shown here is derived from an EMBL/GenBank/DDBJ whole genome shotgun (WGS) entry which is preliminary data.</text>
</comment>
<keyword evidence="1" id="KW-1133">Transmembrane helix</keyword>
<dbReference type="RefSeq" id="WP_170236205.1">
    <property type="nucleotide sequence ID" value="NZ_BAAAYT010000001.1"/>
</dbReference>
<gene>
    <name evidence="2" type="ORF">FB557_1100</name>
</gene>
<dbReference type="AlphaFoldDB" id="A0A560WD25"/>
<keyword evidence="1" id="KW-0812">Transmembrane</keyword>
<feature type="transmembrane region" description="Helical" evidence="1">
    <location>
        <begin position="20"/>
        <end position="40"/>
    </location>
</feature>
<organism evidence="2 3">
    <name type="scientific">Marihabitans asiaticum</name>
    <dbReference type="NCBI Taxonomy" id="415218"/>
    <lineage>
        <taxon>Bacteria</taxon>
        <taxon>Bacillati</taxon>
        <taxon>Actinomycetota</taxon>
        <taxon>Actinomycetes</taxon>
        <taxon>Micrococcales</taxon>
        <taxon>Intrasporangiaceae</taxon>
        <taxon>Marihabitans</taxon>
    </lineage>
</organism>
<dbReference type="Pfam" id="PF14155">
    <property type="entry name" value="DUF4307"/>
    <property type="match status" value="1"/>
</dbReference>
<dbReference type="InterPro" id="IPR025443">
    <property type="entry name" value="DUF4307"/>
</dbReference>